<feature type="region of interest" description="Disordered" evidence="1">
    <location>
        <begin position="84"/>
        <end position="132"/>
    </location>
</feature>
<evidence type="ECO:0000313" key="2">
    <source>
        <dbReference type="EMBL" id="QLI68659.1"/>
    </source>
</evidence>
<feature type="region of interest" description="Disordered" evidence="1">
    <location>
        <begin position="236"/>
        <end position="259"/>
    </location>
</feature>
<proteinExistence type="predicted"/>
<evidence type="ECO:0000256" key="1">
    <source>
        <dbReference type="SAM" id="MobiDB-lite"/>
    </source>
</evidence>
<organism evidence="2 3">
    <name type="scientific">Metarhizium brunneum</name>
    <dbReference type="NCBI Taxonomy" id="500148"/>
    <lineage>
        <taxon>Eukaryota</taxon>
        <taxon>Fungi</taxon>
        <taxon>Dikarya</taxon>
        <taxon>Ascomycota</taxon>
        <taxon>Pezizomycotina</taxon>
        <taxon>Sordariomycetes</taxon>
        <taxon>Hypocreomycetidae</taxon>
        <taxon>Hypocreales</taxon>
        <taxon>Clavicipitaceae</taxon>
        <taxon>Metarhizium</taxon>
    </lineage>
</organism>
<dbReference type="GeneID" id="26246190"/>
<feature type="compositionally biased region" description="Basic and acidic residues" evidence="1">
    <location>
        <begin position="121"/>
        <end position="130"/>
    </location>
</feature>
<keyword evidence="3" id="KW-1185">Reference proteome</keyword>
<protein>
    <submittedName>
        <fullName evidence="2">Uncharacterized protein</fullName>
    </submittedName>
</protein>
<dbReference type="EMBL" id="CP058934">
    <property type="protein sequence ID" value="QLI68659.1"/>
    <property type="molecule type" value="Genomic_DNA"/>
</dbReference>
<dbReference type="AlphaFoldDB" id="A0A7D5UXB7"/>
<gene>
    <name evidence="2" type="ORF">G6M90_00g055230</name>
</gene>
<dbReference type="OrthoDB" id="10256524at2759"/>
<evidence type="ECO:0000313" key="3">
    <source>
        <dbReference type="Proteomes" id="UP000510686"/>
    </source>
</evidence>
<dbReference type="Proteomes" id="UP000510686">
    <property type="component" value="Chromosome 3"/>
</dbReference>
<dbReference type="KEGG" id="mbrn:26246190"/>
<dbReference type="RefSeq" id="XP_065986632.1">
    <property type="nucleotide sequence ID" value="XM_066130596.1"/>
</dbReference>
<feature type="compositionally biased region" description="Polar residues" evidence="1">
    <location>
        <begin position="244"/>
        <end position="256"/>
    </location>
</feature>
<accession>A0A7D5UXB7</accession>
<name>A0A7D5UXB7_9HYPO</name>
<reference evidence="2 3" key="1">
    <citation type="submission" date="2020-07" db="EMBL/GenBank/DDBJ databases">
        <title>Telomere length de novo assembly of all 7 chromosomes of the fungus, Metarhizium brunneum, using a novel assembly pipeline.</title>
        <authorList>
            <person name="Saud z."/>
            <person name="Kortsinoglou A."/>
            <person name="Kouvelis V.N."/>
            <person name="Butt T.M."/>
        </authorList>
    </citation>
    <scope>NUCLEOTIDE SEQUENCE [LARGE SCALE GENOMIC DNA]</scope>
    <source>
        <strain evidence="2 3">4556</strain>
    </source>
</reference>
<sequence>MVRPWIPALVWLAASDISSIPEAMAPISSNNDGKTATGSFIIECKNSHEVEKLANNIKQAGGEVLDKFNSRFFYGLSVGSVPSGMDRKAPAEDYDISPNAEIKSELERDAGGQLRPTGRNSEPHQSRDTGNDAWHLAMTQVDKMRKEGFTGTGIKPDPIKAESVNGKADIKLGKDSFVLGPGASETIEVIVNGTDSTSLSIPYLCLAGALRSAGRIYPGKPVLKIAGADGESTYPSTDAFVFNDPQSGQKPGPSNSVERKDAGVSLDKVFVAIHLPLASPKLRLDMVPLTLCSSSPDFKPQNTSQAGPDLSQACVLDEMVTKFAGTKCIGQLSGSPFSLFSRQSDTINITHWNGSFAPGQYAPPGRYQFALHALALFGNPDNESDWHTSLSNDFSIAYKHKIKL</sequence>